<protein>
    <recommendedName>
        <fullName evidence="1">Peptidase M12A domain-containing protein</fullName>
    </recommendedName>
</protein>
<accession>A0AA40C2Q4</accession>
<keyword evidence="3" id="KW-1185">Reference proteome</keyword>
<comment type="caution">
    <text evidence="2">The sequence shown here is derived from an EMBL/GenBank/DDBJ whole genome shotgun (WGS) entry which is preliminary data.</text>
</comment>
<reference evidence="2" key="1">
    <citation type="submission" date="2023-06" db="EMBL/GenBank/DDBJ databases">
        <title>Genome-scale phylogeny and comparative genomics of the fungal order Sordariales.</title>
        <authorList>
            <consortium name="Lawrence Berkeley National Laboratory"/>
            <person name="Hensen N."/>
            <person name="Bonometti L."/>
            <person name="Westerberg I."/>
            <person name="Brannstrom I.O."/>
            <person name="Guillou S."/>
            <person name="Cros-Aarteil S."/>
            <person name="Calhoun S."/>
            <person name="Haridas S."/>
            <person name="Kuo A."/>
            <person name="Mondo S."/>
            <person name="Pangilinan J."/>
            <person name="Riley R."/>
            <person name="Labutti K."/>
            <person name="Andreopoulos B."/>
            <person name="Lipzen A."/>
            <person name="Chen C."/>
            <person name="Yanf M."/>
            <person name="Daum C."/>
            <person name="Ng V."/>
            <person name="Clum A."/>
            <person name="Steindorff A."/>
            <person name="Ohm R."/>
            <person name="Martin F."/>
            <person name="Silar P."/>
            <person name="Natvig D."/>
            <person name="Lalanne C."/>
            <person name="Gautier V."/>
            <person name="Ament-Velasquez S.L."/>
            <person name="Kruys A."/>
            <person name="Hutchinson M.I."/>
            <person name="Powell A.J."/>
            <person name="Barry K."/>
            <person name="Miller A.N."/>
            <person name="Grigoriev I.V."/>
            <person name="Debuchy R."/>
            <person name="Gladieux P."/>
            <person name="Thoren M.H."/>
            <person name="Johannesson H."/>
        </authorList>
    </citation>
    <scope>NUCLEOTIDE SEQUENCE</scope>
    <source>
        <strain evidence="2">CBS 606.72</strain>
    </source>
</reference>
<dbReference type="GO" id="GO:0004222">
    <property type="term" value="F:metalloendopeptidase activity"/>
    <property type="evidence" value="ECO:0007669"/>
    <property type="project" value="InterPro"/>
</dbReference>
<dbReference type="EMBL" id="JAULSU010000003">
    <property type="protein sequence ID" value="KAK0622669.1"/>
    <property type="molecule type" value="Genomic_DNA"/>
</dbReference>
<dbReference type="InterPro" id="IPR001506">
    <property type="entry name" value="Peptidase_M12A"/>
</dbReference>
<dbReference type="Proteomes" id="UP001175000">
    <property type="component" value="Unassembled WGS sequence"/>
</dbReference>
<gene>
    <name evidence="2" type="ORF">B0T14DRAFT_564099</name>
</gene>
<name>A0AA40C2Q4_9PEZI</name>
<evidence type="ECO:0000313" key="3">
    <source>
        <dbReference type="Proteomes" id="UP001175000"/>
    </source>
</evidence>
<dbReference type="AlphaFoldDB" id="A0AA40C2Q4"/>
<sequence length="304" mass="34965">MPVDNHPTAASQSAFRSRRAAARTSRIWPKDMLALHFFFANGTDAQKNTVRKYILGRNYDDTWNGTRPKDIVFPLPGKYHDVWGAFMGIPWVEVFSDKGKGASEAQVRIRFNTGSDWRSDYVSGPTSEPGHHHFVVYMDLTSKQGMAEYESKPKGQALSEETKINIEKENRGLILHELGHVLGLIHEHQRPDLKVPWRAEEDVKRWYNTYWGWDPNNVKPNITSSIDPVDIDLVHATVYDPESIMHYVVPRDVLCQNIEDSKVSERDPHWVKYVLKQPVPKQNTELSVKDKEWVAATYPRKDSA</sequence>
<evidence type="ECO:0000313" key="2">
    <source>
        <dbReference type="EMBL" id="KAK0622669.1"/>
    </source>
</evidence>
<proteinExistence type="predicted"/>
<organism evidence="2 3">
    <name type="scientific">Immersiella caudata</name>
    <dbReference type="NCBI Taxonomy" id="314043"/>
    <lineage>
        <taxon>Eukaryota</taxon>
        <taxon>Fungi</taxon>
        <taxon>Dikarya</taxon>
        <taxon>Ascomycota</taxon>
        <taxon>Pezizomycotina</taxon>
        <taxon>Sordariomycetes</taxon>
        <taxon>Sordariomycetidae</taxon>
        <taxon>Sordariales</taxon>
        <taxon>Lasiosphaeriaceae</taxon>
        <taxon>Immersiella</taxon>
    </lineage>
</organism>
<dbReference type="GO" id="GO:0006508">
    <property type="term" value="P:proteolysis"/>
    <property type="evidence" value="ECO:0007669"/>
    <property type="project" value="InterPro"/>
</dbReference>
<evidence type="ECO:0000259" key="1">
    <source>
        <dbReference type="Pfam" id="PF01400"/>
    </source>
</evidence>
<dbReference type="Pfam" id="PF01400">
    <property type="entry name" value="Astacin"/>
    <property type="match status" value="1"/>
</dbReference>
<dbReference type="SUPFAM" id="SSF55486">
    <property type="entry name" value="Metalloproteases ('zincins'), catalytic domain"/>
    <property type="match status" value="1"/>
</dbReference>
<feature type="domain" description="Peptidase M12A" evidence="1">
    <location>
        <begin position="164"/>
        <end position="247"/>
    </location>
</feature>
<dbReference type="InterPro" id="IPR024079">
    <property type="entry name" value="MetalloPept_cat_dom_sf"/>
</dbReference>
<dbReference type="Gene3D" id="3.40.390.10">
    <property type="entry name" value="Collagenase (Catalytic Domain)"/>
    <property type="match status" value="1"/>
</dbReference>